<name>A0AAV7RQV8_PLEWA</name>
<dbReference type="AlphaFoldDB" id="A0AAV7RQV8"/>
<accession>A0AAV7RQV8</accession>
<sequence length="97" mass="10512">MRRTKRTCGPHRSFWEPVAGPDGARWALVRNGRALAAFALILTASEWQRIGGGETLDQAARALVWGRPSAFRQAGPAFPVILGIRASEGYVDACMTS</sequence>
<reference evidence="1" key="1">
    <citation type="journal article" date="2022" name="bioRxiv">
        <title>Sequencing and chromosome-scale assembly of the giantPleurodeles waltlgenome.</title>
        <authorList>
            <person name="Brown T."/>
            <person name="Elewa A."/>
            <person name="Iarovenko S."/>
            <person name="Subramanian E."/>
            <person name="Araus A.J."/>
            <person name="Petzold A."/>
            <person name="Susuki M."/>
            <person name="Suzuki K.-i.T."/>
            <person name="Hayashi T."/>
            <person name="Toyoda A."/>
            <person name="Oliveira C."/>
            <person name="Osipova E."/>
            <person name="Leigh N.D."/>
            <person name="Simon A."/>
            <person name="Yun M.H."/>
        </authorList>
    </citation>
    <scope>NUCLEOTIDE SEQUENCE</scope>
    <source>
        <strain evidence="1">20211129_DDA</strain>
        <tissue evidence="1">Liver</tissue>
    </source>
</reference>
<evidence type="ECO:0000313" key="1">
    <source>
        <dbReference type="EMBL" id="KAJ1153926.1"/>
    </source>
</evidence>
<evidence type="ECO:0000313" key="2">
    <source>
        <dbReference type="Proteomes" id="UP001066276"/>
    </source>
</evidence>
<dbReference type="EMBL" id="JANPWB010000009">
    <property type="protein sequence ID" value="KAJ1153926.1"/>
    <property type="molecule type" value="Genomic_DNA"/>
</dbReference>
<organism evidence="1 2">
    <name type="scientific">Pleurodeles waltl</name>
    <name type="common">Iberian ribbed newt</name>
    <dbReference type="NCBI Taxonomy" id="8319"/>
    <lineage>
        <taxon>Eukaryota</taxon>
        <taxon>Metazoa</taxon>
        <taxon>Chordata</taxon>
        <taxon>Craniata</taxon>
        <taxon>Vertebrata</taxon>
        <taxon>Euteleostomi</taxon>
        <taxon>Amphibia</taxon>
        <taxon>Batrachia</taxon>
        <taxon>Caudata</taxon>
        <taxon>Salamandroidea</taxon>
        <taxon>Salamandridae</taxon>
        <taxon>Pleurodelinae</taxon>
        <taxon>Pleurodeles</taxon>
    </lineage>
</organism>
<gene>
    <name evidence="1" type="ORF">NDU88_006684</name>
</gene>
<dbReference type="Proteomes" id="UP001066276">
    <property type="component" value="Chromosome 5"/>
</dbReference>
<comment type="caution">
    <text evidence="1">The sequence shown here is derived from an EMBL/GenBank/DDBJ whole genome shotgun (WGS) entry which is preliminary data.</text>
</comment>
<keyword evidence="2" id="KW-1185">Reference proteome</keyword>
<protein>
    <submittedName>
        <fullName evidence="1">Uncharacterized protein</fullName>
    </submittedName>
</protein>
<proteinExistence type="predicted"/>